<protein>
    <submittedName>
        <fullName evidence="2">Uncharacterized protein</fullName>
    </submittedName>
</protein>
<organism evidence="2 3">
    <name type="scientific">Streptomyces yaizuensis</name>
    <dbReference type="NCBI Taxonomy" id="2989713"/>
    <lineage>
        <taxon>Bacteria</taxon>
        <taxon>Bacillati</taxon>
        <taxon>Actinomycetota</taxon>
        <taxon>Actinomycetes</taxon>
        <taxon>Kitasatosporales</taxon>
        <taxon>Streptomycetaceae</taxon>
        <taxon>Streptomyces</taxon>
    </lineage>
</organism>
<proteinExistence type="predicted"/>
<dbReference type="RefSeq" id="WP_323448611.1">
    <property type="nucleotide sequence ID" value="NZ_BSBI01000008.1"/>
</dbReference>
<evidence type="ECO:0000256" key="1">
    <source>
        <dbReference type="SAM" id="MobiDB-lite"/>
    </source>
</evidence>
<feature type="compositionally biased region" description="Low complexity" evidence="1">
    <location>
        <begin position="517"/>
        <end position="531"/>
    </location>
</feature>
<evidence type="ECO:0000313" key="2">
    <source>
        <dbReference type="EMBL" id="GLF96580.1"/>
    </source>
</evidence>
<dbReference type="Proteomes" id="UP001291653">
    <property type="component" value="Unassembled WGS sequence"/>
</dbReference>
<feature type="region of interest" description="Disordered" evidence="1">
    <location>
        <begin position="517"/>
        <end position="548"/>
    </location>
</feature>
<reference evidence="2 3" key="1">
    <citation type="submission" date="2022-10" db="EMBL/GenBank/DDBJ databases">
        <title>Draft genome sequence of Streptomyces sp. YSPA8.</title>
        <authorList>
            <person name="Moriuchi R."/>
            <person name="Dohra H."/>
            <person name="Yamamura H."/>
            <person name="Kodani S."/>
        </authorList>
    </citation>
    <scope>NUCLEOTIDE SEQUENCE [LARGE SCALE GENOMIC DNA]</scope>
    <source>
        <strain evidence="2 3">YSPA8</strain>
    </source>
</reference>
<evidence type="ECO:0000313" key="3">
    <source>
        <dbReference type="Proteomes" id="UP001291653"/>
    </source>
</evidence>
<feature type="region of interest" description="Disordered" evidence="1">
    <location>
        <begin position="415"/>
        <end position="445"/>
    </location>
</feature>
<sequence>MSYGAGLLGVDTVMPSVSFGSIMSGFQDPAVGAVRPAYPDTAAGAYTPELSVPDLGSALPDISVSEAGGQALDAVLDQAQDLLVPALIGLGSLSGALLAGRAAMAGAQALAAAAIRAAESQRTLRTERLDACQAAECWRQAAYAAAATNARIEALHARVRRAAGTLGPPDPDLPPPLAPVGMTLEQIWRQLADTEKRLRQAETAHALQVLEAAARPPAVTATADPHASAVADWHRELRDRRARALADHQTPDRLPPLPDPSALTPATVLALGKELLAALPLQASVADHRLIEEKIVTAAEEATAGRAAAARRHLREAEHFTGRATRAAERRQLADEWAAQQLGFLRGTPSGPAHEGTPAIPAATDEIALLERALYGGAPLDDAERTRITARVAERTTTYQRLYAAEMVRTALRQTPDGARLRDRPAARSAPPGGPRPSQVIDWTPPGWGDEHWLRLILEDENRARVVTLHRPRPAGTETPADRELDRVRCAEAPRHLRTLERLLGDAKVTMRLAFAPQPEEAAPVSAAAATEPRRGEAPRVRRRGDRP</sequence>
<keyword evidence="3" id="KW-1185">Reference proteome</keyword>
<name>A0ABQ5P1V1_9ACTN</name>
<gene>
    <name evidence="2" type="ORF">SYYSPA8_19805</name>
</gene>
<accession>A0ABQ5P1V1</accession>
<comment type="caution">
    <text evidence="2">The sequence shown here is derived from an EMBL/GenBank/DDBJ whole genome shotgun (WGS) entry which is preliminary data.</text>
</comment>
<dbReference type="EMBL" id="BSBI01000008">
    <property type="protein sequence ID" value="GLF96580.1"/>
    <property type="molecule type" value="Genomic_DNA"/>
</dbReference>